<dbReference type="EMBL" id="AP027081">
    <property type="protein sequence ID" value="BDU77960.1"/>
    <property type="molecule type" value="Genomic_DNA"/>
</dbReference>
<dbReference type="KEGG" id="msea:METESE_29180"/>
<name>A0AA48KED6_9BACT</name>
<keyword evidence="3" id="KW-1185">Reference proteome</keyword>
<protein>
    <recommendedName>
        <fullName evidence="1">RNHCP domain-containing protein</fullName>
    </recommendedName>
</protein>
<dbReference type="AlphaFoldDB" id="A0AA48KED6"/>
<reference evidence="2" key="1">
    <citation type="journal article" date="2023" name="Int. J. Syst. Evol. Microbiol.">
        <title>Mesoterricola silvestris gen. nov., sp. nov., Mesoterricola sediminis sp. nov., Geothrix oryzae sp. nov., Geothrix edaphica sp. nov., Geothrix rubra sp. nov., and Geothrix limicola sp. nov., six novel members of Acidobacteriota isolated from soils.</title>
        <authorList>
            <person name="Itoh H."/>
            <person name="Sugisawa Y."/>
            <person name="Mise K."/>
            <person name="Xu Z."/>
            <person name="Kuniyasu M."/>
            <person name="Ushijima N."/>
            <person name="Kawano K."/>
            <person name="Kobayashi E."/>
            <person name="Shiratori Y."/>
            <person name="Masuda Y."/>
            <person name="Senoo K."/>
        </authorList>
    </citation>
    <scope>NUCLEOTIDE SEQUENCE</scope>
    <source>
        <strain evidence="2">W786</strain>
    </source>
</reference>
<proteinExistence type="predicted"/>
<feature type="domain" description="RNHCP" evidence="1">
    <location>
        <begin position="14"/>
        <end position="100"/>
    </location>
</feature>
<evidence type="ECO:0000313" key="2">
    <source>
        <dbReference type="EMBL" id="BDU77960.1"/>
    </source>
</evidence>
<dbReference type="Proteomes" id="UP001228113">
    <property type="component" value="Chromosome"/>
</dbReference>
<dbReference type="InterPro" id="IPR024439">
    <property type="entry name" value="RNHCP"/>
</dbReference>
<evidence type="ECO:0000259" key="1">
    <source>
        <dbReference type="Pfam" id="PF12647"/>
    </source>
</evidence>
<dbReference type="Pfam" id="PF12647">
    <property type="entry name" value="RNHCP"/>
    <property type="match status" value="1"/>
</dbReference>
<evidence type="ECO:0000313" key="3">
    <source>
        <dbReference type="Proteomes" id="UP001228113"/>
    </source>
</evidence>
<gene>
    <name evidence="2" type="ORF">METESE_29180</name>
</gene>
<sequence>MSRDLRPPAQAPGDAFLCAHCGATVPGEALGTRQRNHCPRCLGSLHVDVAVGDRRSLCRGLMDPISLWVRQGGEVALLHRCRRCGTIRSNRVAGDDDPDLLRGLLRGLEEAVG</sequence>
<accession>A0AA48KED6</accession>
<dbReference type="RefSeq" id="WP_243329841.1">
    <property type="nucleotide sequence ID" value="NZ_AP027081.1"/>
</dbReference>
<organism evidence="2 3">
    <name type="scientific">Mesoterricola sediminis</name>
    <dbReference type="NCBI Taxonomy" id="2927980"/>
    <lineage>
        <taxon>Bacteria</taxon>
        <taxon>Pseudomonadati</taxon>
        <taxon>Acidobacteriota</taxon>
        <taxon>Holophagae</taxon>
        <taxon>Holophagales</taxon>
        <taxon>Holophagaceae</taxon>
        <taxon>Mesoterricola</taxon>
    </lineage>
</organism>